<evidence type="ECO:0000256" key="1">
    <source>
        <dbReference type="ARBA" id="ARBA00022692"/>
    </source>
</evidence>
<dbReference type="GO" id="GO:0022857">
    <property type="term" value="F:transmembrane transporter activity"/>
    <property type="evidence" value="ECO:0007669"/>
    <property type="project" value="InterPro"/>
</dbReference>
<gene>
    <name evidence="5" type="ORF">B296_00003528</name>
</gene>
<protein>
    <submittedName>
        <fullName evidence="5">Uncharacterized protein</fullName>
    </submittedName>
</protein>
<proteinExistence type="predicted"/>
<evidence type="ECO:0000313" key="5">
    <source>
        <dbReference type="EMBL" id="RRT57821.1"/>
    </source>
</evidence>
<dbReference type="Proteomes" id="UP000287651">
    <property type="component" value="Unassembled WGS sequence"/>
</dbReference>
<feature type="transmembrane region" description="Helical" evidence="4">
    <location>
        <begin position="44"/>
        <end position="77"/>
    </location>
</feature>
<keyword evidence="1 4" id="KW-0812">Transmembrane</keyword>
<dbReference type="GO" id="GO:0016020">
    <property type="term" value="C:membrane"/>
    <property type="evidence" value="ECO:0007669"/>
    <property type="project" value="InterPro"/>
</dbReference>
<dbReference type="PANTHER" id="PTHR31218">
    <property type="entry name" value="WAT1-RELATED PROTEIN"/>
    <property type="match status" value="1"/>
</dbReference>
<sequence length="117" mass="12950">MLMTLYKGPIMEMGWTKHADPHQGNVPAAAADGTDEDWLKGCVFLIIATLAWASLFILQVQVRAISVLIVVGLYFVLWGKHKEKKLEAATDIPVAVKETTKQDEDALEMAKANKEEP</sequence>
<accession>A0A426Z1J0</accession>
<organism evidence="5 6">
    <name type="scientific">Ensete ventricosum</name>
    <name type="common">Abyssinian banana</name>
    <name type="synonym">Musa ensete</name>
    <dbReference type="NCBI Taxonomy" id="4639"/>
    <lineage>
        <taxon>Eukaryota</taxon>
        <taxon>Viridiplantae</taxon>
        <taxon>Streptophyta</taxon>
        <taxon>Embryophyta</taxon>
        <taxon>Tracheophyta</taxon>
        <taxon>Spermatophyta</taxon>
        <taxon>Magnoliopsida</taxon>
        <taxon>Liliopsida</taxon>
        <taxon>Zingiberales</taxon>
        <taxon>Musaceae</taxon>
        <taxon>Ensete</taxon>
    </lineage>
</organism>
<evidence type="ECO:0000313" key="6">
    <source>
        <dbReference type="Proteomes" id="UP000287651"/>
    </source>
</evidence>
<evidence type="ECO:0000256" key="4">
    <source>
        <dbReference type="SAM" id="Phobius"/>
    </source>
</evidence>
<dbReference type="EMBL" id="AMZH03008987">
    <property type="protein sequence ID" value="RRT57821.1"/>
    <property type="molecule type" value="Genomic_DNA"/>
</dbReference>
<keyword evidence="2 4" id="KW-1133">Transmembrane helix</keyword>
<evidence type="ECO:0000256" key="2">
    <source>
        <dbReference type="ARBA" id="ARBA00022989"/>
    </source>
</evidence>
<dbReference type="InterPro" id="IPR030184">
    <property type="entry name" value="WAT1-related"/>
</dbReference>
<dbReference type="AlphaFoldDB" id="A0A426Z1J0"/>
<keyword evidence="3 4" id="KW-0472">Membrane</keyword>
<evidence type="ECO:0000256" key="3">
    <source>
        <dbReference type="ARBA" id="ARBA00023136"/>
    </source>
</evidence>
<reference evidence="5 6" key="1">
    <citation type="journal article" date="2014" name="Agronomy (Basel)">
        <title>A Draft Genome Sequence for Ensete ventricosum, the Drought-Tolerant Tree Against Hunger.</title>
        <authorList>
            <person name="Harrison J."/>
            <person name="Moore K.A."/>
            <person name="Paszkiewicz K."/>
            <person name="Jones T."/>
            <person name="Grant M."/>
            <person name="Ambacheew D."/>
            <person name="Muzemil S."/>
            <person name="Studholme D.J."/>
        </authorList>
    </citation>
    <scope>NUCLEOTIDE SEQUENCE [LARGE SCALE GENOMIC DNA]</scope>
</reference>
<name>A0A426Z1J0_ENSVE</name>
<comment type="caution">
    <text evidence="5">The sequence shown here is derived from an EMBL/GenBank/DDBJ whole genome shotgun (WGS) entry which is preliminary data.</text>
</comment>